<dbReference type="OrthoDB" id="9774361at2"/>
<sequence length="357" mass="40003">MTENDKKKFIVNVAFIVTVYAVLYFIFVYMIHWVMPFLVGFLIALALRPITRLVNKLVNSTGKGVAVFVVAMFYAGAATLLWLILSFLFAQLTDMVKVMPDLYFQKLEPVLLEFNDWIVENAKLISPDAASAISQVITNGINYISDVIKNISISVVQFVTRLISNFPLYLISVIFTIVLSVFISVEYNNITAFIKRQLPDKFNSTFTEAKTFLTGTLWKMIKSYMIILFITFIELLIGLNMLDVTYALPLAAIIAVLDIMPIIGTGGILIPWAIVELILNNYRMGGGLLILYVTVTVVRNIIEPRIVGHQIGLHPIITITAMYAGLRLFGFAGFIIAPVVAILVKYLNDTGKIHLFK</sequence>
<evidence type="ECO:0000256" key="1">
    <source>
        <dbReference type="ARBA" id="ARBA00004141"/>
    </source>
</evidence>
<feature type="transmembrane region" description="Helical" evidence="6">
    <location>
        <begin position="66"/>
        <end position="90"/>
    </location>
</feature>
<feature type="transmembrane region" description="Helical" evidence="6">
    <location>
        <begin position="224"/>
        <end position="242"/>
    </location>
</feature>
<feature type="transmembrane region" description="Helical" evidence="6">
    <location>
        <begin position="9"/>
        <end position="27"/>
    </location>
</feature>
<feature type="transmembrane region" description="Helical" evidence="6">
    <location>
        <begin position="248"/>
        <end position="275"/>
    </location>
</feature>
<comment type="caution">
    <text evidence="7">The sequence shown here is derived from an EMBL/GenBank/DDBJ whole genome shotgun (WGS) entry which is preliminary data.</text>
</comment>
<organism evidence="7 8">
    <name type="scientific">Sedimentibacter saalensis</name>
    <dbReference type="NCBI Taxonomy" id="130788"/>
    <lineage>
        <taxon>Bacteria</taxon>
        <taxon>Bacillati</taxon>
        <taxon>Bacillota</taxon>
        <taxon>Tissierellia</taxon>
        <taxon>Sedimentibacter</taxon>
    </lineage>
</organism>
<evidence type="ECO:0000256" key="4">
    <source>
        <dbReference type="ARBA" id="ARBA00022989"/>
    </source>
</evidence>
<feature type="transmembrane region" description="Helical" evidence="6">
    <location>
        <begin position="322"/>
        <end position="347"/>
    </location>
</feature>
<dbReference type="GO" id="GO:0055085">
    <property type="term" value="P:transmembrane transport"/>
    <property type="evidence" value="ECO:0007669"/>
    <property type="project" value="TreeGrafter"/>
</dbReference>
<keyword evidence="3 6" id="KW-0812">Transmembrane</keyword>
<keyword evidence="4 6" id="KW-1133">Transmembrane helix</keyword>
<evidence type="ECO:0000313" key="7">
    <source>
        <dbReference type="EMBL" id="TWH81360.1"/>
    </source>
</evidence>
<dbReference type="PANTHER" id="PTHR21716:SF68">
    <property type="entry name" value="TRANSPORT PROTEIN YTVI-RELATED"/>
    <property type="match status" value="1"/>
</dbReference>
<dbReference type="InterPro" id="IPR002549">
    <property type="entry name" value="AI-2E-like"/>
</dbReference>
<dbReference type="GO" id="GO:0016020">
    <property type="term" value="C:membrane"/>
    <property type="evidence" value="ECO:0007669"/>
    <property type="project" value="UniProtKB-SubCell"/>
</dbReference>
<dbReference type="NCBIfam" id="TIGR02872">
    <property type="entry name" value="spore_ytvI"/>
    <property type="match status" value="1"/>
</dbReference>
<comment type="subcellular location">
    <subcellularLocation>
        <location evidence="1">Membrane</location>
        <topology evidence="1">Multi-pass membrane protein</topology>
    </subcellularLocation>
</comment>
<protein>
    <submittedName>
        <fullName evidence="7">Sporulation integral membrane protein YtvI</fullName>
    </submittedName>
</protein>
<dbReference type="InterPro" id="IPR014227">
    <property type="entry name" value="YtvI-like"/>
</dbReference>
<name>A0A562JDZ7_9FIRM</name>
<accession>A0A562JDZ7</accession>
<dbReference type="PANTHER" id="PTHR21716">
    <property type="entry name" value="TRANSMEMBRANE PROTEIN"/>
    <property type="match status" value="1"/>
</dbReference>
<evidence type="ECO:0000256" key="2">
    <source>
        <dbReference type="ARBA" id="ARBA00009773"/>
    </source>
</evidence>
<feature type="transmembrane region" description="Helical" evidence="6">
    <location>
        <begin position="166"/>
        <end position="187"/>
    </location>
</feature>
<keyword evidence="5 6" id="KW-0472">Membrane</keyword>
<gene>
    <name evidence="7" type="ORF">LY60_01104</name>
</gene>
<evidence type="ECO:0000256" key="3">
    <source>
        <dbReference type="ARBA" id="ARBA00022692"/>
    </source>
</evidence>
<evidence type="ECO:0000256" key="6">
    <source>
        <dbReference type="SAM" id="Phobius"/>
    </source>
</evidence>
<evidence type="ECO:0000256" key="5">
    <source>
        <dbReference type="ARBA" id="ARBA00023136"/>
    </source>
</evidence>
<dbReference type="RefSeq" id="WP_145081024.1">
    <property type="nucleotide sequence ID" value="NZ_DAMBUX010000013.1"/>
</dbReference>
<evidence type="ECO:0000313" key="8">
    <source>
        <dbReference type="Proteomes" id="UP000315343"/>
    </source>
</evidence>
<dbReference type="Pfam" id="PF01594">
    <property type="entry name" value="AI-2E_transport"/>
    <property type="match status" value="1"/>
</dbReference>
<feature type="transmembrane region" description="Helical" evidence="6">
    <location>
        <begin position="282"/>
        <end position="302"/>
    </location>
</feature>
<proteinExistence type="inferred from homology"/>
<dbReference type="AlphaFoldDB" id="A0A562JDZ7"/>
<comment type="similarity">
    <text evidence="2">Belongs to the autoinducer-2 exporter (AI-2E) (TC 2.A.86) family.</text>
</comment>
<reference evidence="7 8" key="1">
    <citation type="submission" date="2019-07" db="EMBL/GenBank/DDBJ databases">
        <title>Genomic Encyclopedia of Type Strains, Phase I: the one thousand microbial genomes (KMG-I) project.</title>
        <authorList>
            <person name="Kyrpides N."/>
        </authorList>
    </citation>
    <scope>NUCLEOTIDE SEQUENCE [LARGE SCALE GENOMIC DNA]</scope>
    <source>
        <strain evidence="7 8">DSM 13558</strain>
    </source>
</reference>
<dbReference type="Proteomes" id="UP000315343">
    <property type="component" value="Unassembled WGS sequence"/>
</dbReference>
<keyword evidence="8" id="KW-1185">Reference proteome</keyword>
<dbReference type="EMBL" id="VLKH01000003">
    <property type="protein sequence ID" value="TWH81360.1"/>
    <property type="molecule type" value="Genomic_DNA"/>
</dbReference>